<dbReference type="InterPro" id="IPR036291">
    <property type="entry name" value="NAD(P)-bd_dom_sf"/>
</dbReference>
<evidence type="ECO:0000313" key="5">
    <source>
        <dbReference type="Proteomes" id="UP000799778"/>
    </source>
</evidence>
<dbReference type="GO" id="GO:0016491">
    <property type="term" value="F:oxidoreductase activity"/>
    <property type="evidence" value="ECO:0007669"/>
    <property type="project" value="UniProtKB-KW"/>
</dbReference>
<evidence type="ECO:0000313" key="4">
    <source>
        <dbReference type="EMBL" id="KAF2019769.1"/>
    </source>
</evidence>
<dbReference type="InterPro" id="IPR051609">
    <property type="entry name" value="NmrA/Isoflavone_reductase-like"/>
</dbReference>
<feature type="domain" description="NmrA-like" evidence="3">
    <location>
        <begin position="4"/>
        <end position="245"/>
    </location>
</feature>
<sequence>MELKKIAIVGPRGSVGKEVISQLLKHTGRFQITAISRQSPDFQFPTDADIIHKLVDFDSFESLKASFLGKDAVINCINGAATQFLPTKLIIDAAVEAGVRFYFANEFVGDIMREEFRRLPEQCVGGKVRTRAYLEKLSEGGKICWTALNGGPFFDMCKGPAGFDIPNRKARIYGTGNTPLFWTPLPTIAETVVNMVLHPSYVANRAVHIAPIRGVTQNSILACLESILETRFTVEKVDIQKIFRHASIALERGDAANAMKGLATSYQFMEGDTAQRFADLVKVERFDVPEISMHVAIRDALQRYGTDCPVAQAFFNIKPCDIQET</sequence>
<accession>A0A6A5Y3B6</accession>
<dbReference type="SUPFAM" id="SSF51735">
    <property type="entry name" value="NAD(P)-binding Rossmann-fold domains"/>
    <property type="match status" value="1"/>
</dbReference>
<dbReference type="AlphaFoldDB" id="A0A6A5Y3B6"/>
<gene>
    <name evidence="4" type="ORF">BU24DRAFT_386875</name>
</gene>
<dbReference type="EMBL" id="ML978067">
    <property type="protein sequence ID" value="KAF2019769.1"/>
    <property type="molecule type" value="Genomic_DNA"/>
</dbReference>
<dbReference type="PANTHER" id="PTHR47706">
    <property type="entry name" value="NMRA-LIKE FAMILY PROTEIN"/>
    <property type="match status" value="1"/>
</dbReference>
<dbReference type="RefSeq" id="XP_033388108.1">
    <property type="nucleotide sequence ID" value="XM_033524942.1"/>
</dbReference>
<dbReference type="GeneID" id="54282339"/>
<protein>
    <submittedName>
        <fullName evidence="4">NAD(P)-binding protein</fullName>
    </submittedName>
</protein>
<organism evidence="4 5">
    <name type="scientific">Aaosphaeria arxii CBS 175.79</name>
    <dbReference type="NCBI Taxonomy" id="1450172"/>
    <lineage>
        <taxon>Eukaryota</taxon>
        <taxon>Fungi</taxon>
        <taxon>Dikarya</taxon>
        <taxon>Ascomycota</taxon>
        <taxon>Pezizomycotina</taxon>
        <taxon>Dothideomycetes</taxon>
        <taxon>Pleosporomycetidae</taxon>
        <taxon>Pleosporales</taxon>
        <taxon>Pleosporales incertae sedis</taxon>
        <taxon>Aaosphaeria</taxon>
    </lineage>
</organism>
<dbReference type="PANTHER" id="PTHR47706:SF10">
    <property type="entry name" value="NMRA-LIKE DOMAIN-CONTAINING PROTEIN"/>
    <property type="match status" value="1"/>
</dbReference>
<dbReference type="Pfam" id="PF05368">
    <property type="entry name" value="NmrA"/>
    <property type="match status" value="1"/>
</dbReference>
<dbReference type="OrthoDB" id="419598at2759"/>
<evidence type="ECO:0000256" key="1">
    <source>
        <dbReference type="ARBA" id="ARBA00022857"/>
    </source>
</evidence>
<dbReference type="Gene3D" id="3.40.50.720">
    <property type="entry name" value="NAD(P)-binding Rossmann-like Domain"/>
    <property type="match status" value="1"/>
</dbReference>
<proteinExistence type="predicted"/>
<evidence type="ECO:0000259" key="3">
    <source>
        <dbReference type="Pfam" id="PF05368"/>
    </source>
</evidence>
<dbReference type="InterPro" id="IPR008030">
    <property type="entry name" value="NmrA-like"/>
</dbReference>
<keyword evidence="2" id="KW-0560">Oxidoreductase</keyword>
<name>A0A6A5Y3B6_9PLEO</name>
<keyword evidence="5" id="KW-1185">Reference proteome</keyword>
<dbReference type="Gene3D" id="3.90.25.10">
    <property type="entry name" value="UDP-galactose 4-epimerase, domain 1"/>
    <property type="match status" value="1"/>
</dbReference>
<evidence type="ECO:0000256" key="2">
    <source>
        <dbReference type="ARBA" id="ARBA00023002"/>
    </source>
</evidence>
<keyword evidence="1" id="KW-0521">NADP</keyword>
<dbReference type="Proteomes" id="UP000799778">
    <property type="component" value="Unassembled WGS sequence"/>
</dbReference>
<reference evidence="4" key="1">
    <citation type="journal article" date="2020" name="Stud. Mycol.">
        <title>101 Dothideomycetes genomes: a test case for predicting lifestyles and emergence of pathogens.</title>
        <authorList>
            <person name="Haridas S."/>
            <person name="Albert R."/>
            <person name="Binder M."/>
            <person name="Bloem J."/>
            <person name="Labutti K."/>
            <person name="Salamov A."/>
            <person name="Andreopoulos B."/>
            <person name="Baker S."/>
            <person name="Barry K."/>
            <person name="Bills G."/>
            <person name="Bluhm B."/>
            <person name="Cannon C."/>
            <person name="Castanera R."/>
            <person name="Culley D."/>
            <person name="Daum C."/>
            <person name="Ezra D."/>
            <person name="Gonzalez J."/>
            <person name="Henrissat B."/>
            <person name="Kuo A."/>
            <person name="Liang C."/>
            <person name="Lipzen A."/>
            <person name="Lutzoni F."/>
            <person name="Magnuson J."/>
            <person name="Mondo S."/>
            <person name="Nolan M."/>
            <person name="Ohm R."/>
            <person name="Pangilinan J."/>
            <person name="Park H.-J."/>
            <person name="Ramirez L."/>
            <person name="Alfaro M."/>
            <person name="Sun H."/>
            <person name="Tritt A."/>
            <person name="Yoshinaga Y."/>
            <person name="Zwiers L.-H."/>
            <person name="Turgeon B."/>
            <person name="Goodwin S."/>
            <person name="Spatafora J."/>
            <person name="Crous P."/>
            <person name="Grigoriev I."/>
        </authorList>
    </citation>
    <scope>NUCLEOTIDE SEQUENCE</scope>
    <source>
        <strain evidence="4">CBS 175.79</strain>
    </source>
</reference>